<keyword evidence="3" id="KW-0238">DNA-binding</keyword>
<name>A0A859R448_9HYPH</name>
<sequence>MDTRQLRYFVKVYEERHLSRAADLCNISQSAVSLQITKLEEEFGTKLFIRETWGMQPTASGELLYRHAVPLLRNLAVATEAMHQRQGEMAGDYSIGLAYSVVKVIGADLMRTTLENHPRLRLSLTESVPSSTLLHMMQTELDIAMTFNPPALGELTRTPLVEEPLVCVGLPSFIGDTDQPISLDEVLRLPLVMYRQFSAPSVEASVLREINARARVRINSFQAIGQALSVGHGCFIGSKLYTQELVESGIVAMRPIADAQFKRTLCLVELAERPETFVTEMMRKLLVQLVRKAVEDGRWEADLIADATAH</sequence>
<evidence type="ECO:0000256" key="5">
    <source>
        <dbReference type="ARBA" id="ARBA00023163"/>
    </source>
</evidence>
<evidence type="ECO:0000313" key="7">
    <source>
        <dbReference type="Proteomes" id="UP000510721"/>
    </source>
</evidence>
<dbReference type="Gene3D" id="3.40.190.10">
    <property type="entry name" value="Periplasmic binding protein-like II"/>
    <property type="match status" value="2"/>
</dbReference>
<reference evidence="6 7" key="1">
    <citation type="submission" date="2019-06" db="EMBL/GenBank/DDBJ databases">
        <title>Complete genome sequence of Ensifer mexicanus ITTG R7 isolated from nodules of Acacia angustissima (Mill.) Kuntze.</title>
        <authorList>
            <person name="Rincon-Rosales R."/>
            <person name="Rogel M.A."/>
            <person name="Guerrero G."/>
            <person name="Rincon-Molina C.I."/>
            <person name="Lopez-Lopez A."/>
            <person name="Martinez-Romero E."/>
        </authorList>
    </citation>
    <scope>NUCLEOTIDE SEQUENCE [LARGE SCALE GENOMIC DNA]</scope>
    <source>
        <strain evidence="6 7">ITTG R7</strain>
        <plasmid evidence="7">pemeittgr7c</plasmid>
    </source>
</reference>
<dbReference type="PRINTS" id="PR00039">
    <property type="entry name" value="HTHLYSR"/>
</dbReference>
<evidence type="ECO:0000256" key="2">
    <source>
        <dbReference type="ARBA" id="ARBA00023015"/>
    </source>
</evidence>
<keyword evidence="6" id="KW-0614">Plasmid</keyword>
<dbReference type="InterPro" id="IPR005119">
    <property type="entry name" value="LysR_subst-bd"/>
</dbReference>
<dbReference type="EMBL" id="CP041241">
    <property type="protein sequence ID" value="QLL65691.1"/>
    <property type="molecule type" value="Genomic_DNA"/>
</dbReference>
<dbReference type="Pfam" id="PF00126">
    <property type="entry name" value="HTH_1"/>
    <property type="match status" value="1"/>
</dbReference>
<comment type="similarity">
    <text evidence="1">Belongs to the LysR transcriptional regulatory family.</text>
</comment>
<dbReference type="SUPFAM" id="SSF46785">
    <property type="entry name" value="Winged helix' DNA-binding domain"/>
    <property type="match status" value="1"/>
</dbReference>
<dbReference type="Pfam" id="PF03466">
    <property type="entry name" value="LysR_substrate"/>
    <property type="match status" value="1"/>
</dbReference>
<dbReference type="InterPro" id="IPR036388">
    <property type="entry name" value="WH-like_DNA-bd_sf"/>
</dbReference>
<evidence type="ECO:0000313" key="6">
    <source>
        <dbReference type="EMBL" id="QLL65691.1"/>
    </source>
</evidence>
<dbReference type="Proteomes" id="UP000510721">
    <property type="component" value="Plasmid pEmeITTGR7c"/>
</dbReference>
<evidence type="ECO:0000256" key="1">
    <source>
        <dbReference type="ARBA" id="ARBA00009437"/>
    </source>
</evidence>
<keyword evidence="5" id="KW-0804">Transcription</keyword>
<dbReference type="FunFam" id="1.10.10.10:FF:000001">
    <property type="entry name" value="LysR family transcriptional regulator"/>
    <property type="match status" value="1"/>
</dbReference>
<organism evidence="6 7">
    <name type="scientific">Sinorhizobium mexicanum</name>
    <dbReference type="NCBI Taxonomy" id="375549"/>
    <lineage>
        <taxon>Bacteria</taxon>
        <taxon>Pseudomonadati</taxon>
        <taxon>Pseudomonadota</taxon>
        <taxon>Alphaproteobacteria</taxon>
        <taxon>Hyphomicrobiales</taxon>
        <taxon>Rhizobiaceae</taxon>
        <taxon>Sinorhizobium/Ensifer group</taxon>
        <taxon>Sinorhizobium</taxon>
    </lineage>
</organism>
<dbReference type="RefSeq" id="WP_180942587.1">
    <property type="nucleotide sequence ID" value="NZ_CP041241.1"/>
</dbReference>
<gene>
    <name evidence="6" type="ORF">FKV68_30870</name>
</gene>
<protein>
    <submittedName>
        <fullName evidence="6">LysR family transcriptional regulator</fullName>
    </submittedName>
</protein>
<accession>A0A859R448</accession>
<dbReference type="AlphaFoldDB" id="A0A859R448"/>
<dbReference type="PROSITE" id="PS50931">
    <property type="entry name" value="HTH_LYSR"/>
    <property type="match status" value="1"/>
</dbReference>
<keyword evidence="2" id="KW-0805">Transcription regulation</keyword>
<dbReference type="GO" id="GO:0003677">
    <property type="term" value="F:DNA binding"/>
    <property type="evidence" value="ECO:0007669"/>
    <property type="project" value="UniProtKB-KW"/>
</dbReference>
<dbReference type="PANTHER" id="PTHR30293:SF0">
    <property type="entry name" value="NITROGEN ASSIMILATION REGULATORY PROTEIN NAC"/>
    <property type="match status" value="1"/>
</dbReference>
<dbReference type="PANTHER" id="PTHR30293">
    <property type="entry name" value="TRANSCRIPTIONAL REGULATORY PROTEIN NAC-RELATED"/>
    <property type="match status" value="1"/>
</dbReference>
<dbReference type="KEGG" id="emx:FKV68_30870"/>
<dbReference type="SUPFAM" id="SSF53850">
    <property type="entry name" value="Periplasmic binding protein-like II"/>
    <property type="match status" value="1"/>
</dbReference>
<dbReference type="GO" id="GO:0003700">
    <property type="term" value="F:DNA-binding transcription factor activity"/>
    <property type="evidence" value="ECO:0007669"/>
    <property type="project" value="InterPro"/>
</dbReference>
<dbReference type="Gene3D" id="1.10.10.10">
    <property type="entry name" value="Winged helix-like DNA-binding domain superfamily/Winged helix DNA-binding domain"/>
    <property type="match status" value="1"/>
</dbReference>
<proteinExistence type="inferred from homology"/>
<keyword evidence="7" id="KW-1185">Reference proteome</keyword>
<geneLocation type="plasmid" evidence="7">
    <name>pemeittgr7c</name>
</geneLocation>
<evidence type="ECO:0000256" key="4">
    <source>
        <dbReference type="ARBA" id="ARBA00023159"/>
    </source>
</evidence>
<dbReference type="InterPro" id="IPR036390">
    <property type="entry name" value="WH_DNA-bd_sf"/>
</dbReference>
<dbReference type="GO" id="GO:2000142">
    <property type="term" value="P:regulation of DNA-templated transcription initiation"/>
    <property type="evidence" value="ECO:0007669"/>
    <property type="project" value="TreeGrafter"/>
</dbReference>
<dbReference type="InterPro" id="IPR000847">
    <property type="entry name" value="LysR_HTH_N"/>
</dbReference>
<keyword evidence="4" id="KW-0010">Activator</keyword>
<evidence type="ECO:0000256" key="3">
    <source>
        <dbReference type="ARBA" id="ARBA00023125"/>
    </source>
</evidence>